<proteinExistence type="predicted"/>
<dbReference type="RefSeq" id="WP_187246420.1">
    <property type="nucleotide sequence ID" value="NZ_BAAAOK010000009.1"/>
</dbReference>
<organism evidence="1 2">
    <name type="scientific">Actinomadura alba</name>
    <dbReference type="NCBI Taxonomy" id="406431"/>
    <lineage>
        <taxon>Bacteria</taxon>
        <taxon>Bacillati</taxon>
        <taxon>Actinomycetota</taxon>
        <taxon>Actinomycetes</taxon>
        <taxon>Streptosporangiales</taxon>
        <taxon>Thermomonosporaceae</taxon>
        <taxon>Actinomadura</taxon>
    </lineage>
</organism>
<evidence type="ECO:0000313" key="1">
    <source>
        <dbReference type="EMBL" id="MBC6469374.1"/>
    </source>
</evidence>
<name>A0ABR7LX77_9ACTN</name>
<protein>
    <recommendedName>
        <fullName evidence="3">Limonene hydroxylase</fullName>
    </recommendedName>
</protein>
<sequence length="503" mass="55840">MFVKRRRSAPSIFEHLRDHLPADGSMLPPDAETLPDQDDLPDGVLWAPGAKDGVLTHHWAGSADTDEADRLYDAIVAAVKSRLAYDALYEAASEVSTISLVDEIQQRLRSSELDQEAVYRLGHRLAVTARHREPVKLGISMLGLFNADHHRDELMTLGRHDEFTLFAAVALANRETDAEPDLWELARQVNGWGRIHLVERLAEDPSPEVREWILREGFRNEVMNEYLAAIAAETGDLAERLDGEPDHEVLYAAGDILSALCSDIGATGGMADYADGRRASSLFLGQMRTRALDLRHFLAVHELHRHAEQEWPELVPACSEILARPHWPELARRGLDSTEDHEFRRADRACTALGISTLRVHMERLRSKPYESSSWFAATEQADASTIDEVTGLAVELLPLEEIATGPADENGIGAGYAPHRCLDGLLQPLENWPGRGWPLIAAGLASPMIRNRNQSIRVLAAWDRSAWPAEAAGALDTALAREPVAQVRDRMRNLLTGRPLED</sequence>
<comment type="caution">
    <text evidence="1">The sequence shown here is derived from an EMBL/GenBank/DDBJ whole genome shotgun (WGS) entry which is preliminary data.</text>
</comment>
<evidence type="ECO:0008006" key="3">
    <source>
        <dbReference type="Google" id="ProtNLM"/>
    </source>
</evidence>
<evidence type="ECO:0000313" key="2">
    <source>
        <dbReference type="Proteomes" id="UP000805614"/>
    </source>
</evidence>
<dbReference type="Proteomes" id="UP000805614">
    <property type="component" value="Unassembled WGS sequence"/>
</dbReference>
<reference evidence="1 2" key="1">
    <citation type="submission" date="2020-06" db="EMBL/GenBank/DDBJ databases">
        <title>Actinomadura xiongansis sp. nov., isolated from soil of Baiyangdian.</title>
        <authorList>
            <person name="Zhang X."/>
        </authorList>
    </citation>
    <scope>NUCLEOTIDE SEQUENCE [LARGE SCALE GENOMIC DNA]</scope>
    <source>
        <strain evidence="1 2">HBUM206468</strain>
    </source>
</reference>
<gene>
    <name evidence="1" type="ORF">HKK74_28325</name>
</gene>
<accession>A0ABR7LX77</accession>
<keyword evidence="2" id="KW-1185">Reference proteome</keyword>
<dbReference type="EMBL" id="JABVEC010000026">
    <property type="protein sequence ID" value="MBC6469374.1"/>
    <property type="molecule type" value="Genomic_DNA"/>
</dbReference>